<sequence length="123" mass="13622">MMLDVNEVTNSLPATHSMLPVVTLALRSPLIDAGKFIAGPCINLFNFVMIVRTILTWYPQTDLAKKPWIFIAVPTEPLLRATRKVIPPVGGVDITPIFWFAVMSFVHEILVGPQGLLVLLSQK</sequence>
<feature type="transmembrane region" description="Helical" evidence="1">
    <location>
        <begin position="97"/>
        <end position="120"/>
    </location>
</feature>
<feature type="transmembrane region" description="Helical" evidence="1">
    <location>
        <begin position="36"/>
        <end position="58"/>
    </location>
</feature>
<name>A0A2V3IRF6_9FLOR</name>
<evidence type="ECO:0000313" key="2">
    <source>
        <dbReference type="EMBL" id="PXF44706.1"/>
    </source>
</evidence>
<protein>
    <submittedName>
        <fullName evidence="2">Protein COFACTOR ASSEMBLY OF COMPLEX C SUBUNIT B CCB3, chloroplastic</fullName>
    </submittedName>
</protein>
<dbReference type="STRING" id="448386.A0A2V3IRF6"/>
<accession>A0A2V3IRF6</accession>
<dbReference type="InterPro" id="IPR003425">
    <property type="entry name" value="CCB3/YggT"/>
</dbReference>
<dbReference type="GO" id="GO:0016020">
    <property type="term" value="C:membrane"/>
    <property type="evidence" value="ECO:0007669"/>
    <property type="project" value="InterPro"/>
</dbReference>
<dbReference type="OrthoDB" id="4696at2759"/>
<evidence type="ECO:0000256" key="1">
    <source>
        <dbReference type="SAM" id="Phobius"/>
    </source>
</evidence>
<dbReference type="PANTHER" id="PTHR33219:SF14">
    <property type="entry name" value="PROTEIN COFACTOR ASSEMBLY OF COMPLEX C SUBUNIT B CCB3, CHLOROPLASTIC-RELATED"/>
    <property type="match status" value="1"/>
</dbReference>
<reference evidence="2 3" key="1">
    <citation type="journal article" date="2018" name="Mol. Biol. Evol.">
        <title>Analysis of the draft genome of the red seaweed Gracilariopsis chorda provides insights into genome size evolution in Rhodophyta.</title>
        <authorList>
            <person name="Lee J."/>
            <person name="Yang E.C."/>
            <person name="Graf L."/>
            <person name="Yang J.H."/>
            <person name="Qiu H."/>
            <person name="Zel Zion U."/>
            <person name="Chan C.X."/>
            <person name="Stephens T.G."/>
            <person name="Weber A.P.M."/>
            <person name="Boo G.H."/>
            <person name="Boo S.M."/>
            <person name="Kim K.M."/>
            <person name="Shin Y."/>
            <person name="Jung M."/>
            <person name="Lee S.J."/>
            <person name="Yim H.S."/>
            <person name="Lee J.H."/>
            <person name="Bhattacharya D."/>
            <person name="Yoon H.S."/>
        </authorList>
    </citation>
    <scope>NUCLEOTIDE SEQUENCE [LARGE SCALE GENOMIC DNA]</scope>
    <source>
        <strain evidence="2 3">SKKU-2015</strain>
        <tissue evidence="2">Whole body</tissue>
    </source>
</reference>
<keyword evidence="1" id="KW-1133">Transmembrane helix</keyword>
<organism evidence="2 3">
    <name type="scientific">Gracilariopsis chorda</name>
    <dbReference type="NCBI Taxonomy" id="448386"/>
    <lineage>
        <taxon>Eukaryota</taxon>
        <taxon>Rhodophyta</taxon>
        <taxon>Florideophyceae</taxon>
        <taxon>Rhodymeniophycidae</taxon>
        <taxon>Gracilariales</taxon>
        <taxon>Gracilariaceae</taxon>
        <taxon>Gracilariopsis</taxon>
    </lineage>
</organism>
<evidence type="ECO:0000313" key="3">
    <source>
        <dbReference type="Proteomes" id="UP000247409"/>
    </source>
</evidence>
<keyword evidence="3" id="KW-1185">Reference proteome</keyword>
<comment type="caution">
    <text evidence="2">The sequence shown here is derived from an EMBL/GenBank/DDBJ whole genome shotgun (WGS) entry which is preliminary data.</text>
</comment>
<dbReference type="AlphaFoldDB" id="A0A2V3IRF6"/>
<dbReference type="Pfam" id="PF02325">
    <property type="entry name" value="CCB3_YggT"/>
    <property type="match status" value="1"/>
</dbReference>
<keyword evidence="1" id="KW-0812">Transmembrane</keyword>
<gene>
    <name evidence="2" type="ORF">BWQ96_05563</name>
</gene>
<proteinExistence type="predicted"/>
<dbReference type="EMBL" id="NBIV01000083">
    <property type="protein sequence ID" value="PXF44706.1"/>
    <property type="molecule type" value="Genomic_DNA"/>
</dbReference>
<dbReference type="Proteomes" id="UP000247409">
    <property type="component" value="Unassembled WGS sequence"/>
</dbReference>
<keyword evidence="1" id="KW-0472">Membrane</keyword>
<dbReference type="PANTHER" id="PTHR33219">
    <property type="entry name" value="YLMG HOMOLOG PROTEIN 2, CHLOROPLASTIC"/>
    <property type="match status" value="1"/>
</dbReference>